<dbReference type="NCBIfam" id="TIGR03263">
    <property type="entry name" value="guanyl_kin"/>
    <property type="match status" value="1"/>
</dbReference>
<feature type="binding site" evidence="11">
    <location>
        <begin position="11"/>
        <end position="18"/>
    </location>
    <ligand>
        <name>ATP</name>
        <dbReference type="ChEBI" id="CHEBI:30616"/>
    </ligand>
</feature>
<evidence type="ECO:0000256" key="10">
    <source>
        <dbReference type="ARBA" id="ARBA00048594"/>
    </source>
</evidence>
<comment type="subcellular location">
    <subcellularLocation>
        <location evidence="11">Cytoplasm</location>
    </subcellularLocation>
</comment>
<dbReference type="PANTHER" id="PTHR23117">
    <property type="entry name" value="GUANYLATE KINASE-RELATED"/>
    <property type="match status" value="1"/>
</dbReference>
<dbReference type="CDD" id="cd00071">
    <property type="entry name" value="GMPK"/>
    <property type="match status" value="1"/>
</dbReference>
<feature type="domain" description="Guanylate kinase-like" evidence="12">
    <location>
        <begin position="4"/>
        <end position="182"/>
    </location>
</feature>
<dbReference type="InterPro" id="IPR017665">
    <property type="entry name" value="Guanylate_kinase"/>
</dbReference>
<reference evidence="14" key="1">
    <citation type="submission" date="2018-12" db="EMBL/GenBank/DDBJ databases">
        <title>Dusodibacter welbiota gen. nov., sp. nov., isolated from human faeces and emended description of the Oscillibacter genus.</title>
        <authorList>
            <person name="Le Roy T."/>
            <person name="Van der Smissen P."/>
            <person name="Delzenne N."/>
            <person name="Muccioli G."/>
            <person name="Collet J.F."/>
            <person name="Cani P.D."/>
        </authorList>
    </citation>
    <scope>NUCLEOTIDE SEQUENCE [LARGE SCALE GENOMIC DNA]</scope>
    <source>
        <strain evidence="14">J115</strain>
    </source>
</reference>
<dbReference type="Proteomes" id="UP000298642">
    <property type="component" value="Chromosome"/>
</dbReference>
<dbReference type="PROSITE" id="PS00856">
    <property type="entry name" value="GUANYLATE_KINASE_1"/>
    <property type="match status" value="1"/>
</dbReference>
<evidence type="ECO:0000313" key="13">
    <source>
        <dbReference type="EMBL" id="QCI57875.1"/>
    </source>
</evidence>
<evidence type="ECO:0000256" key="9">
    <source>
        <dbReference type="ARBA" id="ARBA00030128"/>
    </source>
</evidence>
<comment type="catalytic activity">
    <reaction evidence="10 11">
        <text>GMP + ATP = GDP + ADP</text>
        <dbReference type="Rhea" id="RHEA:20780"/>
        <dbReference type="ChEBI" id="CHEBI:30616"/>
        <dbReference type="ChEBI" id="CHEBI:58115"/>
        <dbReference type="ChEBI" id="CHEBI:58189"/>
        <dbReference type="ChEBI" id="CHEBI:456216"/>
        <dbReference type="EC" id="2.7.4.8"/>
    </reaction>
</comment>
<dbReference type="GO" id="GO:0004385">
    <property type="term" value="F:GMP kinase activity"/>
    <property type="evidence" value="ECO:0007669"/>
    <property type="project" value="UniProtKB-UniRule"/>
</dbReference>
<dbReference type="Gene3D" id="3.40.50.300">
    <property type="entry name" value="P-loop containing nucleotide triphosphate hydrolases"/>
    <property type="match status" value="1"/>
</dbReference>
<keyword evidence="11" id="KW-0963">Cytoplasm</keyword>
<sequence>MRKGRTFVVSGPSGVGKSTVLKALLESRKNLYFSVSATTRDPRPGELDGIHYHFMDVESFRKWIAMDQFLEYAEYVGNFYGTPKKFVDDAMEAGKDVILDIEIQGAIQVCSKRPDTVRIFIAPPSWAELERRLTERGTDSPEKIQKRLLRAKVEFQTAHTYDYFVINDTVENAVGELNAIITAEHCKPQERMEIISGR</sequence>
<dbReference type="InterPro" id="IPR008145">
    <property type="entry name" value="GK/Ca_channel_bsu"/>
</dbReference>
<evidence type="ECO:0000256" key="1">
    <source>
        <dbReference type="ARBA" id="ARBA00003531"/>
    </source>
</evidence>
<dbReference type="KEGG" id="obj:EIO64_00375"/>
<dbReference type="PANTHER" id="PTHR23117:SF13">
    <property type="entry name" value="GUANYLATE KINASE"/>
    <property type="match status" value="1"/>
</dbReference>
<keyword evidence="7 11" id="KW-0418">Kinase</keyword>
<dbReference type="FunFam" id="3.30.63.10:FF:000002">
    <property type="entry name" value="Guanylate kinase 1"/>
    <property type="match status" value="1"/>
</dbReference>
<evidence type="ECO:0000256" key="11">
    <source>
        <dbReference type="HAMAP-Rule" id="MF_00328"/>
    </source>
</evidence>
<keyword evidence="14" id="KW-1185">Reference proteome</keyword>
<name>A0A4D7AKS8_9FIRM</name>
<gene>
    <name evidence="11 13" type="primary">gmk</name>
    <name evidence="13" type="ORF">EIO64_00375</name>
</gene>
<dbReference type="GeneID" id="89521186"/>
<organism evidence="13 14">
    <name type="scientific">Dysosmobacter welbionis</name>
    <dbReference type="NCBI Taxonomy" id="2093857"/>
    <lineage>
        <taxon>Bacteria</taxon>
        <taxon>Bacillati</taxon>
        <taxon>Bacillota</taxon>
        <taxon>Clostridia</taxon>
        <taxon>Eubacteriales</taxon>
        <taxon>Oscillospiraceae</taxon>
        <taxon>Dysosmobacter</taxon>
    </lineage>
</organism>
<evidence type="ECO:0000259" key="12">
    <source>
        <dbReference type="PROSITE" id="PS50052"/>
    </source>
</evidence>
<dbReference type="PROSITE" id="PS50052">
    <property type="entry name" value="GUANYLATE_KINASE_2"/>
    <property type="match status" value="1"/>
</dbReference>
<keyword evidence="6 11" id="KW-0547">Nucleotide-binding</keyword>
<keyword evidence="8 11" id="KW-0067">ATP-binding</keyword>
<dbReference type="Pfam" id="PF00625">
    <property type="entry name" value="Guanylate_kin"/>
    <property type="match status" value="1"/>
</dbReference>
<evidence type="ECO:0000313" key="14">
    <source>
        <dbReference type="Proteomes" id="UP000298642"/>
    </source>
</evidence>
<protein>
    <recommendedName>
        <fullName evidence="4 11">Guanylate kinase</fullName>
        <ecNumber evidence="3 11">2.7.4.8</ecNumber>
    </recommendedName>
    <alternativeName>
        <fullName evidence="9 11">GMP kinase</fullName>
    </alternativeName>
</protein>
<evidence type="ECO:0000256" key="8">
    <source>
        <dbReference type="ARBA" id="ARBA00022840"/>
    </source>
</evidence>
<evidence type="ECO:0000256" key="6">
    <source>
        <dbReference type="ARBA" id="ARBA00022741"/>
    </source>
</evidence>
<evidence type="ECO:0000256" key="7">
    <source>
        <dbReference type="ARBA" id="ARBA00022777"/>
    </source>
</evidence>
<dbReference type="RefSeq" id="WP_021749898.1">
    <property type="nucleotide sequence ID" value="NZ_CP034413.3"/>
</dbReference>
<dbReference type="SMART" id="SM00072">
    <property type="entry name" value="GuKc"/>
    <property type="match status" value="1"/>
</dbReference>
<dbReference type="SUPFAM" id="SSF52540">
    <property type="entry name" value="P-loop containing nucleoside triphosphate hydrolases"/>
    <property type="match status" value="1"/>
</dbReference>
<proteinExistence type="inferred from homology"/>
<evidence type="ECO:0000256" key="4">
    <source>
        <dbReference type="ARBA" id="ARBA00016296"/>
    </source>
</evidence>
<dbReference type="InterPro" id="IPR008144">
    <property type="entry name" value="Guanylate_kin-like_dom"/>
</dbReference>
<dbReference type="Gene3D" id="3.30.63.10">
    <property type="entry name" value="Guanylate Kinase phosphate binding domain"/>
    <property type="match status" value="1"/>
</dbReference>
<keyword evidence="5 11" id="KW-0808">Transferase</keyword>
<comment type="function">
    <text evidence="1 11">Essential for recycling GMP and indirectly, cGMP.</text>
</comment>
<evidence type="ECO:0000256" key="5">
    <source>
        <dbReference type="ARBA" id="ARBA00022679"/>
    </source>
</evidence>
<dbReference type="InterPro" id="IPR020590">
    <property type="entry name" value="Guanylate_kinase_CS"/>
</dbReference>
<evidence type="ECO:0000256" key="3">
    <source>
        <dbReference type="ARBA" id="ARBA00012961"/>
    </source>
</evidence>
<dbReference type="HAMAP" id="MF_00328">
    <property type="entry name" value="Guanylate_kinase"/>
    <property type="match status" value="1"/>
</dbReference>
<dbReference type="EMBL" id="CP034413">
    <property type="protein sequence ID" value="QCI57875.1"/>
    <property type="molecule type" value="Genomic_DNA"/>
</dbReference>
<comment type="similarity">
    <text evidence="2 11">Belongs to the guanylate kinase family.</text>
</comment>
<dbReference type="AlphaFoldDB" id="A0A4D7AKS8"/>
<dbReference type="GO" id="GO:0005524">
    <property type="term" value="F:ATP binding"/>
    <property type="evidence" value="ECO:0007669"/>
    <property type="project" value="UniProtKB-UniRule"/>
</dbReference>
<dbReference type="EC" id="2.7.4.8" evidence="3 11"/>
<dbReference type="InterPro" id="IPR027417">
    <property type="entry name" value="P-loop_NTPase"/>
</dbReference>
<evidence type="ECO:0000256" key="2">
    <source>
        <dbReference type="ARBA" id="ARBA00005790"/>
    </source>
</evidence>
<dbReference type="GO" id="GO:0005829">
    <property type="term" value="C:cytosol"/>
    <property type="evidence" value="ECO:0007669"/>
    <property type="project" value="TreeGrafter"/>
</dbReference>
<accession>A0A4D7AKS8</accession>